<evidence type="ECO:0000313" key="5">
    <source>
        <dbReference type="Proteomes" id="UP000289340"/>
    </source>
</evidence>
<organism evidence="4 5">
    <name type="scientific">Glycine soja</name>
    <name type="common">Wild soybean</name>
    <dbReference type="NCBI Taxonomy" id="3848"/>
    <lineage>
        <taxon>Eukaryota</taxon>
        <taxon>Viridiplantae</taxon>
        <taxon>Streptophyta</taxon>
        <taxon>Embryophyta</taxon>
        <taxon>Tracheophyta</taxon>
        <taxon>Spermatophyta</taxon>
        <taxon>Magnoliopsida</taxon>
        <taxon>eudicotyledons</taxon>
        <taxon>Gunneridae</taxon>
        <taxon>Pentapetalae</taxon>
        <taxon>rosids</taxon>
        <taxon>fabids</taxon>
        <taxon>Fabales</taxon>
        <taxon>Fabaceae</taxon>
        <taxon>Papilionoideae</taxon>
        <taxon>50 kb inversion clade</taxon>
        <taxon>NPAAA clade</taxon>
        <taxon>indigoferoid/millettioid clade</taxon>
        <taxon>Phaseoleae</taxon>
        <taxon>Glycine</taxon>
        <taxon>Glycine subgen. Soja</taxon>
    </lineage>
</organism>
<dbReference type="InterPro" id="IPR002885">
    <property type="entry name" value="PPR_rpt"/>
</dbReference>
<dbReference type="PANTHER" id="PTHR37381:SF1">
    <property type="entry name" value="PENTATRICOPEPTIDE REPEAT (PPR) SUPERFAMILY PROTEIN"/>
    <property type="match status" value="1"/>
</dbReference>
<dbReference type="InterPro" id="IPR011990">
    <property type="entry name" value="TPR-like_helical_dom_sf"/>
</dbReference>
<gene>
    <name evidence="4" type="ORF">D0Y65_019391</name>
</gene>
<evidence type="ECO:0000256" key="3">
    <source>
        <dbReference type="SAM" id="Coils"/>
    </source>
</evidence>
<evidence type="ECO:0000256" key="2">
    <source>
        <dbReference type="PROSITE-ProRule" id="PRU00708"/>
    </source>
</evidence>
<accession>A0A445J8S5</accession>
<proteinExistence type="predicted"/>
<keyword evidence="1" id="KW-0677">Repeat</keyword>
<evidence type="ECO:0000256" key="1">
    <source>
        <dbReference type="ARBA" id="ARBA00022737"/>
    </source>
</evidence>
<dbReference type="PROSITE" id="PS51375">
    <property type="entry name" value="PPR"/>
    <property type="match status" value="1"/>
</dbReference>
<dbReference type="EMBL" id="QZWG01000008">
    <property type="protein sequence ID" value="RZB94877.1"/>
    <property type="molecule type" value="Genomic_DNA"/>
</dbReference>
<feature type="repeat" description="PPR" evidence="2">
    <location>
        <begin position="187"/>
        <end position="221"/>
    </location>
</feature>
<dbReference type="Gene3D" id="1.25.40.10">
    <property type="entry name" value="Tetratricopeptide repeat domain"/>
    <property type="match status" value="1"/>
</dbReference>
<dbReference type="PANTHER" id="PTHR37381">
    <property type="entry name" value="PENTATRICOPEPTIDE REPEAT (PPR) SUPERFAMILY PROTEIN"/>
    <property type="match status" value="1"/>
</dbReference>
<evidence type="ECO:0008006" key="6">
    <source>
        <dbReference type="Google" id="ProtNLM"/>
    </source>
</evidence>
<dbReference type="AlphaFoldDB" id="A0A445J8S5"/>
<reference evidence="4 5" key="1">
    <citation type="submission" date="2018-09" db="EMBL/GenBank/DDBJ databases">
        <title>A high-quality reference genome of wild soybean provides a powerful tool to mine soybean genomes.</title>
        <authorList>
            <person name="Xie M."/>
            <person name="Chung C.Y.L."/>
            <person name="Li M.-W."/>
            <person name="Wong F.-L."/>
            <person name="Chan T.-F."/>
            <person name="Lam H.-M."/>
        </authorList>
    </citation>
    <scope>NUCLEOTIDE SEQUENCE [LARGE SCALE GENOMIC DNA]</scope>
    <source>
        <strain evidence="5">cv. W05</strain>
        <tissue evidence="4">Hypocotyl of etiolated seedlings</tissue>
    </source>
</reference>
<protein>
    <recommendedName>
        <fullName evidence="6">Pentatricopeptide repeat-containing protein</fullName>
    </recommendedName>
</protein>
<evidence type="ECO:0000313" key="4">
    <source>
        <dbReference type="EMBL" id="RZB94875.1"/>
    </source>
</evidence>
<name>A0A445J8S5_GLYSO</name>
<keyword evidence="5" id="KW-1185">Reference proteome</keyword>
<dbReference type="Proteomes" id="UP000289340">
    <property type="component" value="Chromosome 8"/>
</dbReference>
<keyword evidence="3" id="KW-0175">Coiled coil</keyword>
<feature type="coiled-coil region" evidence="3">
    <location>
        <begin position="560"/>
        <end position="590"/>
    </location>
</feature>
<comment type="caution">
    <text evidence="4">The sequence shown here is derived from an EMBL/GenBank/DDBJ whole genome shotgun (WGS) entry which is preliminary data.</text>
</comment>
<sequence>MLILKGYPPRLKFLGLPPLIPHLSRNQFRAMTLNLCTPCFSRMLHHPFSSSSSLPNTHTPLPSLLFFSPSSLPNPNQSTFISTKASVSESHNETSDDTAANLFDQQLILRLAATAKDADEALLMIADNSSRNDGVVSTSDCCSIISAALNRNNPQLALSIFYAMRATFHQVGESGPLAERWKWSRPNANVYTLLIQGLAAVLRVSDALRVIRYICEIGVSPGEEVPFGKIVKCPSCRIAVGVAQPQQGIQIVSCAKCRYQYELVSGDIVSIESEEISMDITAWERGLRYVKLMKQSIPAAVHSIVVQTPSGLARTHRFATETVDLPAQEGERVTVAVAAPSNVYRKVGPFKFSPRAPDFYPGEAMCITNHKDGRESLLLRAPRKEVNSSLLKPSLIFPLLALLATGDVASGIIDPGLPQLLSVVAVSTLVVGSTVNTVVLPQFNQLPQKSVEVTAIKQQLLSQYDVLLSRINDLKEAAEKEIWMLARMCQLENKISAVGEPAYRTRISKVKRVRESLQNSLRGRIELIESYARISSMIEIEVEMETDVLAAETASNMDSIKEQIEQIMELENLEERWKIQAEANDEAERLLSSQPMPLDEV</sequence>
<dbReference type="EMBL" id="QZWG01000008">
    <property type="protein sequence ID" value="RZB94875.1"/>
    <property type="molecule type" value="Genomic_DNA"/>
</dbReference>